<keyword evidence="3" id="KW-1185">Reference proteome</keyword>
<evidence type="ECO:0000256" key="1">
    <source>
        <dbReference type="SAM" id="MobiDB-lite"/>
    </source>
</evidence>
<dbReference type="Proteomes" id="UP000011668">
    <property type="component" value="Unassembled WGS sequence"/>
</dbReference>
<dbReference type="HOGENOM" id="CLU_2998089_0_0_1"/>
<organism evidence="2 3">
    <name type="scientific">Thanatephorus cucumeris (strain AG1-IA)</name>
    <name type="common">Rice sheath blight fungus</name>
    <name type="synonym">Rhizoctonia solani</name>
    <dbReference type="NCBI Taxonomy" id="983506"/>
    <lineage>
        <taxon>Eukaryota</taxon>
        <taxon>Fungi</taxon>
        <taxon>Dikarya</taxon>
        <taxon>Basidiomycota</taxon>
        <taxon>Agaricomycotina</taxon>
        <taxon>Agaricomycetes</taxon>
        <taxon>Cantharellales</taxon>
        <taxon>Ceratobasidiaceae</taxon>
        <taxon>Rhizoctonia</taxon>
        <taxon>Rhizoctonia solani AG-1</taxon>
    </lineage>
</organism>
<sequence length="57" mass="6812">MRTRQTAHKTGTEPWKLQHQAKRETERREQKKDATSKNVARSEEKKGRLATYMWLKA</sequence>
<protein>
    <submittedName>
        <fullName evidence="2">Uncharacterized protein</fullName>
    </submittedName>
</protein>
<accession>L8WMI7</accession>
<dbReference type="AlphaFoldDB" id="L8WMI7"/>
<gene>
    <name evidence="2" type="ORF">AG1IA_06617</name>
</gene>
<proteinExistence type="predicted"/>
<dbReference type="EMBL" id="AFRT01001802">
    <property type="protein sequence ID" value="ELU39351.1"/>
    <property type="molecule type" value="Genomic_DNA"/>
</dbReference>
<reference evidence="2 3" key="1">
    <citation type="journal article" date="2013" name="Nat. Commun.">
        <title>The evolution and pathogenic mechanisms of the rice sheath blight pathogen.</title>
        <authorList>
            <person name="Zheng A."/>
            <person name="Lin R."/>
            <person name="Xu L."/>
            <person name="Qin P."/>
            <person name="Tang C."/>
            <person name="Ai P."/>
            <person name="Zhang D."/>
            <person name="Liu Y."/>
            <person name="Sun Z."/>
            <person name="Feng H."/>
            <person name="Wang Y."/>
            <person name="Chen Y."/>
            <person name="Liang X."/>
            <person name="Fu R."/>
            <person name="Li Q."/>
            <person name="Zhang J."/>
            <person name="Yu X."/>
            <person name="Xie Z."/>
            <person name="Ding L."/>
            <person name="Guan P."/>
            <person name="Tang J."/>
            <person name="Liang Y."/>
            <person name="Wang S."/>
            <person name="Deng Q."/>
            <person name="Li S."/>
            <person name="Zhu J."/>
            <person name="Wang L."/>
            <person name="Liu H."/>
            <person name="Li P."/>
        </authorList>
    </citation>
    <scope>NUCLEOTIDE SEQUENCE [LARGE SCALE GENOMIC DNA]</scope>
    <source>
        <strain evidence="3">AG-1 IA</strain>
    </source>
</reference>
<feature type="region of interest" description="Disordered" evidence="1">
    <location>
        <begin position="1"/>
        <end position="47"/>
    </location>
</feature>
<comment type="caution">
    <text evidence="2">The sequence shown here is derived from an EMBL/GenBank/DDBJ whole genome shotgun (WGS) entry which is preliminary data.</text>
</comment>
<evidence type="ECO:0000313" key="2">
    <source>
        <dbReference type="EMBL" id="ELU39351.1"/>
    </source>
</evidence>
<name>L8WMI7_THACA</name>
<feature type="compositionally biased region" description="Basic and acidic residues" evidence="1">
    <location>
        <begin position="21"/>
        <end position="47"/>
    </location>
</feature>
<evidence type="ECO:0000313" key="3">
    <source>
        <dbReference type="Proteomes" id="UP000011668"/>
    </source>
</evidence>